<protein>
    <recommendedName>
        <fullName evidence="4">Selenocysteine protein</fullName>
    </recommendedName>
</protein>
<organism evidence="2 3">
    <name type="scientific">candidate division WOR-3 bacterium 4484_18</name>
    <dbReference type="NCBI Taxonomy" id="2020626"/>
    <lineage>
        <taxon>Bacteria</taxon>
        <taxon>Bacteria division WOR-3</taxon>
    </lineage>
</organism>
<accession>A0A257LT08</accession>
<dbReference type="AlphaFoldDB" id="A0A257LT08"/>
<dbReference type="Pfam" id="PF11449">
    <property type="entry name" value="ArsP_2"/>
    <property type="match status" value="1"/>
</dbReference>
<reference evidence="3" key="1">
    <citation type="submission" date="2017-07" db="EMBL/GenBank/DDBJ databases">
        <title>Novel pathways for hydrocarbon cycling and metabolic interdependencies in hydrothermal sediment communities.</title>
        <authorList>
            <person name="Dombrowski N."/>
            <person name="Seitz K."/>
            <person name="Teske A."/>
            <person name="Baker B."/>
        </authorList>
    </citation>
    <scope>NUCLEOTIDE SEQUENCE [LARGE SCALE GENOMIC DNA]</scope>
</reference>
<comment type="caution">
    <text evidence="2">The sequence shown here is derived from an EMBL/GenBank/DDBJ whole genome shotgun (WGS) entry which is preliminary data.</text>
</comment>
<gene>
    <name evidence="2" type="ORF">CGW93_04855</name>
</gene>
<sequence length="83" mass="8816">MGWVLVISAIVGVIPESGPHIIFVMMFAKGLIPVSVLVTSSIVQDGHGMLPLLSYTPKDAIYIKLFNLIVGLAVGTALYMVGM</sequence>
<keyword evidence="1" id="KW-0472">Membrane</keyword>
<keyword evidence="1" id="KW-0812">Transmembrane</keyword>
<evidence type="ECO:0008006" key="4">
    <source>
        <dbReference type="Google" id="ProtNLM"/>
    </source>
</evidence>
<keyword evidence="1" id="KW-1133">Transmembrane helix</keyword>
<evidence type="ECO:0000256" key="1">
    <source>
        <dbReference type="SAM" id="Phobius"/>
    </source>
</evidence>
<evidence type="ECO:0000313" key="2">
    <source>
        <dbReference type="EMBL" id="OYV02562.1"/>
    </source>
</evidence>
<dbReference type="EMBL" id="NMUJ01000075">
    <property type="protein sequence ID" value="OYV02562.1"/>
    <property type="molecule type" value="Genomic_DNA"/>
</dbReference>
<feature type="transmembrane region" description="Helical" evidence="1">
    <location>
        <begin position="61"/>
        <end position="81"/>
    </location>
</feature>
<evidence type="ECO:0000313" key="3">
    <source>
        <dbReference type="Proteomes" id="UP000216312"/>
    </source>
</evidence>
<dbReference type="Proteomes" id="UP000216312">
    <property type="component" value="Unassembled WGS sequence"/>
</dbReference>
<dbReference type="InterPro" id="IPR021552">
    <property type="entry name" value="ArsP_2"/>
</dbReference>
<name>A0A257LT08_UNCW3</name>
<proteinExistence type="predicted"/>